<name>A0A423U3A9_PENVA</name>
<dbReference type="Pfam" id="PF00092">
    <property type="entry name" value="VWA"/>
    <property type="match status" value="1"/>
</dbReference>
<dbReference type="EMBL" id="QCYY01000720">
    <property type="protein sequence ID" value="ROT83203.1"/>
    <property type="molecule type" value="Genomic_DNA"/>
</dbReference>
<comment type="caution">
    <text evidence="3">The sequence shown here is derived from an EMBL/GenBank/DDBJ whole genome shotgun (WGS) entry which is preliminary data.</text>
</comment>
<dbReference type="InterPro" id="IPR013642">
    <property type="entry name" value="CLCA_N"/>
</dbReference>
<dbReference type="InterPro" id="IPR051266">
    <property type="entry name" value="CLCR"/>
</dbReference>
<feature type="domain" description="VWFA" evidence="2">
    <location>
        <begin position="194"/>
        <end position="269"/>
    </location>
</feature>
<evidence type="ECO:0000313" key="3">
    <source>
        <dbReference type="EMBL" id="ROT83203.1"/>
    </source>
</evidence>
<feature type="compositionally biased region" description="Pro residues" evidence="1">
    <location>
        <begin position="766"/>
        <end position="775"/>
    </location>
</feature>
<proteinExistence type="predicted"/>
<feature type="region of interest" description="Disordered" evidence="1">
    <location>
        <begin position="472"/>
        <end position="495"/>
    </location>
</feature>
<feature type="region of interest" description="Disordered" evidence="1">
    <location>
        <begin position="625"/>
        <end position="785"/>
    </location>
</feature>
<dbReference type="InterPro" id="IPR002035">
    <property type="entry name" value="VWF_A"/>
</dbReference>
<evidence type="ECO:0000313" key="4">
    <source>
        <dbReference type="Proteomes" id="UP000283509"/>
    </source>
</evidence>
<feature type="compositionally biased region" description="Low complexity" evidence="1">
    <location>
        <begin position="670"/>
        <end position="689"/>
    </location>
</feature>
<dbReference type="PANTHER" id="PTHR10579:SF177">
    <property type="entry name" value="CALCIUM-ACTIVATED CHLORIDE CHANNEL REGULATOR 4-LIKE PROTEIN"/>
    <property type="match status" value="1"/>
</dbReference>
<dbReference type="InterPro" id="IPR036465">
    <property type="entry name" value="vWFA_dom_sf"/>
</dbReference>
<dbReference type="PROSITE" id="PS50234">
    <property type="entry name" value="VWFA"/>
    <property type="match status" value="1"/>
</dbReference>
<dbReference type="CDD" id="cd00198">
    <property type="entry name" value="vWFA"/>
    <property type="match status" value="1"/>
</dbReference>
<reference evidence="3 4" key="2">
    <citation type="submission" date="2019-01" db="EMBL/GenBank/DDBJ databases">
        <title>The decoding of complex shrimp genome reveals the adaptation for benthos swimmer, frequently molting mechanism and breeding impact on genome.</title>
        <authorList>
            <person name="Sun Y."/>
            <person name="Gao Y."/>
            <person name="Yu Y."/>
        </authorList>
    </citation>
    <scope>NUCLEOTIDE SEQUENCE [LARGE SCALE GENOMIC DNA]</scope>
    <source>
        <tissue evidence="3">Muscle</tissue>
    </source>
</reference>
<dbReference type="PRINTS" id="PR01217">
    <property type="entry name" value="PRICHEXTENSN"/>
</dbReference>
<feature type="compositionally biased region" description="Pro residues" evidence="1">
    <location>
        <begin position="747"/>
        <end position="757"/>
    </location>
</feature>
<dbReference type="PANTHER" id="PTHR10579">
    <property type="entry name" value="CALCIUM-ACTIVATED CHLORIDE CHANNEL REGULATOR"/>
    <property type="match status" value="1"/>
</dbReference>
<evidence type="ECO:0000256" key="1">
    <source>
        <dbReference type="SAM" id="MobiDB-lite"/>
    </source>
</evidence>
<dbReference type="Gene3D" id="3.40.50.410">
    <property type="entry name" value="von Willebrand factor, type A domain"/>
    <property type="match status" value="2"/>
</dbReference>
<protein>
    <submittedName>
        <fullName evidence="3">Epithelial chloride channel protein</fullName>
    </submittedName>
</protein>
<accession>A0A423U3A9</accession>
<dbReference type="AlphaFoldDB" id="A0A423U3A9"/>
<sequence length="863" mass="96710">MRSLDGGQCHADTSGMPDARCRFFPAENNNVTGSFMNLYFLDSVTQFCDNDTIPTTSGPQHTQPAVRWQSVWGVITQHEDFKNANFPTKVSSPSILKPEFRVVQEAAKEKPRFILLLDLSSSMDQFMAQLYQAVVRFVRDLIPNESEVAVVSFANKSELHVNFTRVQYNREEIVKKLPITYNKDESHVKSEGLMIILITDGEQTILPLVEEVLPDVKRAGIVINTVSFGPNATDSLESWAQETGGGSYYHSTGSRGSLSSLDALLFDAIKSSDKDEMKQLQQVHRDVVFVKPGLKNYVVGEVVLDSTVGHETRFTFTENIDLYNLFSIVVNLTSPTGEEYGRGSDSSIYRVDNITRTITFTFQEAQVGKWTYNISTSGYIPFDEVLVAVTSHPSKRTQEDPIRVKTWMSSSEVTYPSPTRVYAFISQGYSTVINANVTAIIEPPTEASSVALPLLDNGVVLRQRPLQRLRYRFHEQPDGEATTYKPEDPRSRSLYQYQPRPHTSAIRRFRLPVPENSLPDPVSQFPPNDLVPSLDPGGNEGIGGRELNKVQVEQFTRFISGGIFKVNNYQPGDMLPPGRVTDLAVLVTHLFESSVTLNWTSPGDDLDHGTAIIIIIATFTTTTHNHHTSYHIPHPPPDPTHNTHHPHLLPPTTTPPHHLPLPHTPPTTPPSYLLPHTPHTTTTPTILHPLTHHHPHHTPFPHHPNPPTPLPPPTHTPHHPTPHPHIHPTHHHTPPSYTPTPTILHPTPTPTPHPYLPHTPHLHPTPNHPTHPTPTPHHHPPSPLSPASTLELRYHETTLIYLDFLKGHIVNESHLTSGDLTPRQAGVPHRRRRIEDRMIVTKTRSIWRSSLSIIHVVPCEQVP</sequence>
<evidence type="ECO:0000259" key="2">
    <source>
        <dbReference type="PROSITE" id="PS50234"/>
    </source>
</evidence>
<feature type="compositionally biased region" description="Basic residues" evidence="1">
    <location>
        <begin position="716"/>
        <end position="733"/>
    </location>
</feature>
<dbReference type="Pfam" id="PF08434">
    <property type="entry name" value="CLCA"/>
    <property type="match status" value="1"/>
</dbReference>
<dbReference type="SMART" id="SM00327">
    <property type="entry name" value="VWA"/>
    <property type="match status" value="1"/>
</dbReference>
<gene>
    <name evidence="3" type="ORF">C7M84_023623</name>
</gene>
<keyword evidence="4" id="KW-1185">Reference proteome</keyword>
<dbReference type="SUPFAM" id="SSF53300">
    <property type="entry name" value="vWA-like"/>
    <property type="match status" value="1"/>
</dbReference>
<feature type="compositionally biased region" description="Pro residues" evidence="1">
    <location>
        <begin position="701"/>
        <end position="715"/>
    </location>
</feature>
<feature type="compositionally biased region" description="Basic residues" evidence="1">
    <location>
        <begin position="690"/>
        <end position="700"/>
    </location>
</feature>
<feature type="compositionally biased region" description="Pro residues" evidence="1">
    <location>
        <begin position="648"/>
        <end position="669"/>
    </location>
</feature>
<dbReference type="OrthoDB" id="687730at2759"/>
<reference evidence="3 4" key="1">
    <citation type="submission" date="2018-04" db="EMBL/GenBank/DDBJ databases">
        <authorList>
            <person name="Zhang X."/>
            <person name="Yuan J."/>
            <person name="Li F."/>
            <person name="Xiang J."/>
        </authorList>
    </citation>
    <scope>NUCLEOTIDE SEQUENCE [LARGE SCALE GENOMIC DNA]</scope>
    <source>
        <tissue evidence="3">Muscle</tissue>
    </source>
</reference>
<organism evidence="3 4">
    <name type="scientific">Penaeus vannamei</name>
    <name type="common">Whiteleg shrimp</name>
    <name type="synonym">Litopenaeus vannamei</name>
    <dbReference type="NCBI Taxonomy" id="6689"/>
    <lineage>
        <taxon>Eukaryota</taxon>
        <taxon>Metazoa</taxon>
        <taxon>Ecdysozoa</taxon>
        <taxon>Arthropoda</taxon>
        <taxon>Crustacea</taxon>
        <taxon>Multicrustacea</taxon>
        <taxon>Malacostraca</taxon>
        <taxon>Eumalacostraca</taxon>
        <taxon>Eucarida</taxon>
        <taxon>Decapoda</taxon>
        <taxon>Dendrobranchiata</taxon>
        <taxon>Penaeoidea</taxon>
        <taxon>Penaeidae</taxon>
        <taxon>Penaeus</taxon>
    </lineage>
</organism>
<dbReference type="GO" id="GO:0032991">
    <property type="term" value="C:protein-containing complex"/>
    <property type="evidence" value="ECO:0007669"/>
    <property type="project" value="UniProtKB-ARBA"/>
</dbReference>
<dbReference type="Proteomes" id="UP000283509">
    <property type="component" value="Unassembled WGS sequence"/>
</dbReference>